<comment type="caution">
    <text evidence="1">The sequence shown here is derived from an EMBL/GenBank/DDBJ whole genome shotgun (WGS) entry which is preliminary data.</text>
</comment>
<reference evidence="1" key="1">
    <citation type="submission" date="2021-06" db="EMBL/GenBank/DDBJ databases">
        <authorList>
            <person name="Kallberg Y."/>
            <person name="Tangrot J."/>
            <person name="Rosling A."/>
        </authorList>
    </citation>
    <scope>NUCLEOTIDE SEQUENCE</scope>
    <source>
        <strain evidence="1">UK204</strain>
    </source>
</reference>
<feature type="non-terminal residue" evidence="1">
    <location>
        <position position="73"/>
    </location>
</feature>
<sequence length="73" mass="8400">MEITFPMTDNNQNQHTKNDIILQHQLYSSIATPISNPECLCINCTQKHKVHTANHLTINETCSQTVKYTSRRT</sequence>
<accession>A0A9N9HRR0</accession>
<organism evidence="1 2">
    <name type="scientific">Funneliformis caledonium</name>
    <dbReference type="NCBI Taxonomy" id="1117310"/>
    <lineage>
        <taxon>Eukaryota</taxon>
        <taxon>Fungi</taxon>
        <taxon>Fungi incertae sedis</taxon>
        <taxon>Mucoromycota</taxon>
        <taxon>Glomeromycotina</taxon>
        <taxon>Glomeromycetes</taxon>
        <taxon>Glomerales</taxon>
        <taxon>Glomeraceae</taxon>
        <taxon>Funneliformis</taxon>
    </lineage>
</organism>
<keyword evidence="2" id="KW-1185">Reference proteome</keyword>
<dbReference type="AlphaFoldDB" id="A0A9N9HRR0"/>
<proteinExistence type="predicted"/>
<evidence type="ECO:0000313" key="2">
    <source>
        <dbReference type="Proteomes" id="UP000789570"/>
    </source>
</evidence>
<dbReference type="Proteomes" id="UP000789570">
    <property type="component" value="Unassembled WGS sequence"/>
</dbReference>
<name>A0A9N9HRR0_9GLOM</name>
<dbReference type="EMBL" id="CAJVPQ010007968">
    <property type="protein sequence ID" value="CAG8702310.1"/>
    <property type="molecule type" value="Genomic_DNA"/>
</dbReference>
<evidence type="ECO:0000313" key="1">
    <source>
        <dbReference type="EMBL" id="CAG8702310.1"/>
    </source>
</evidence>
<protein>
    <submittedName>
        <fullName evidence="1">14079_t:CDS:1</fullName>
    </submittedName>
</protein>
<gene>
    <name evidence="1" type="ORF">FCALED_LOCUS13538</name>
</gene>